<keyword evidence="6" id="KW-0443">Lipid metabolism</keyword>
<dbReference type="InterPro" id="IPR006108">
    <property type="entry name" value="3HC_DH_C"/>
</dbReference>
<evidence type="ECO:0000256" key="5">
    <source>
        <dbReference type="ARBA" id="ARBA00023027"/>
    </source>
</evidence>
<evidence type="ECO:0000313" key="10">
    <source>
        <dbReference type="EMBL" id="PXV82224.1"/>
    </source>
</evidence>
<accession>A0ABX5MD88</accession>
<keyword evidence="3" id="KW-0442">Lipid degradation</keyword>
<dbReference type="CDD" id="cd06558">
    <property type="entry name" value="crotonase-like"/>
    <property type="match status" value="1"/>
</dbReference>
<evidence type="ECO:0000256" key="1">
    <source>
        <dbReference type="ARBA" id="ARBA00005005"/>
    </source>
</evidence>
<keyword evidence="11" id="KW-1185">Reference proteome</keyword>
<dbReference type="InterPro" id="IPR029045">
    <property type="entry name" value="ClpP/crotonase-like_dom_sf"/>
</dbReference>
<feature type="domain" description="3-hydroxyacyl-CoA dehydrogenase NAD binding" evidence="9">
    <location>
        <begin position="22"/>
        <end position="205"/>
    </location>
</feature>
<evidence type="ECO:0000259" key="8">
    <source>
        <dbReference type="Pfam" id="PF00725"/>
    </source>
</evidence>
<name>A0ABX5MD88_9PROT</name>
<evidence type="ECO:0000256" key="6">
    <source>
        <dbReference type="ARBA" id="ARBA00023098"/>
    </source>
</evidence>
<dbReference type="PANTHER" id="PTHR48075:SF7">
    <property type="entry name" value="3-HYDROXYACYL-COA DEHYDROGENASE-RELATED"/>
    <property type="match status" value="1"/>
</dbReference>
<dbReference type="Proteomes" id="UP000247780">
    <property type="component" value="Unassembled WGS sequence"/>
</dbReference>
<dbReference type="InterPro" id="IPR006176">
    <property type="entry name" value="3-OHacyl-CoA_DH_NAD-bd"/>
</dbReference>
<feature type="domain" description="3-hydroxyacyl-CoA dehydrogenase C-terminal" evidence="8">
    <location>
        <begin position="208"/>
        <end position="307"/>
    </location>
</feature>
<dbReference type="Gene3D" id="3.40.50.720">
    <property type="entry name" value="NAD(P)-binding Rossmann-like Domain"/>
    <property type="match status" value="1"/>
</dbReference>
<dbReference type="SUPFAM" id="SSF51735">
    <property type="entry name" value="NAD(P)-binding Rossmann-fold domains"/>
    <property type="match status" value="1"/>
</dbReference>
<keyword evidence="5" id="KW-0520">NAD</keyword>
<keyword evidence="4" id="KW-0560">Oxidoreductase</keyword>
<evidence type="ECO:0000259" key="9">
    <source>
        <dbReference type="Pfam" id="PF02737"/>
    </source>
</evidence>
<dbReference type="InterPro" id="IPR001753">
    <property type="entry name" value="Enoyl-CoA_hydra/iso"/>
</dbReference>
<evidence type="ECO:0000256" key="3">
    <source>
        <dbReference type="ARBA" id="ARBA00022963"/>
    </source>
</evidence>
<dbReference type="EMBL" id="QICQ01000009">
    <property type="protein sequence ID" value="PXV82224.1"/>
    <property type="molecule type" value="Genomic_DNA"/>
</dbReference>
<dbReference type="PANTHER" id="PTHR48075">
    <property type="entry name" value="3-HYDROXYACYL-COA DEHYDROGENASE FAMILY PROTEIN"/>
    <property type="match status" value="1"/>
</dbReference>
<dbReference type="Pfam" id="PF00725">
    <property type="entry name" value="3HCDH"/>
    <property type="match status" value="1"/>
</dbReference>
<gene>
    <name evidence="10" type="ORF">C8R14_10946</name>
</gene>
<evidence type="ECO:0000256" key="7">
    <source>
        <dbReference type="ARBA" id="ARBA00049556"/>
    </source>
</evidence>
<dbReference type="Gene3D" id="3.90.226.10">
    <property type="entry name" value="2-enoyl-CoA Hydratase, Chain A, domain 1"/>
    <property type="match status" value="1"/>
</dbReference>
<comment type="pathway">
    <text evidence="1">Lipid metabolism; fatty acid beta-oxidation.</text>
</comment>
<dbReference type="Pfam" id="PF02737">
    <property type="entry name" value="3HCDH_N"/>
    <property type="match status" value="1"/>
</dbReference>
<sequence length="852" mass="93459">MVSGLKFDHAGGVLSNPFIVRKAAVLGAGVMGAQIAAHLVNANIETLLFELSAESGNPDANVLKAINRLNKQDPSPLSVIDRASCIEPANYEQHLEKLGECDLVIEAITERLELKSELYEKVAPYLNNQAILASNTSGLSINQLAAAVPEALRPRFCGIHFFNPPRYMYLVELIPGKQSDQGVLDALESFLVTSLGKGVIHAKDTPNFVANRVGVFSMLATMHHARQFGLNFSLVDKLTGRLIGRPKSATFRTADLVGLDVLTHVVQTMQNSLTEDPWHAHYAVPDWLQRLVNQGALGQKSGKGVYQKQGKEIHVLNPDTDTYQLAQNEVDSEIEALLKQKDPVARFVALHDHPHPQARFLWAIHRDLFHYCAVHLESIAHNARDLDLAIRWGFGWQRGPFEIWQAAGWNTLAGWIAADIAAGKAMAATPLPAWVQVVGQSAAQGVHAQEGSYAPVANNLQPRSQLPVYRRQLFPDRLVGEERVYGETILETDALRMWHTGDQIAIVSFKTKKHTIDNLVLQGMQQVITEAERHFRALVIWQTEPPFSLGANLQKAAEKPKTEVSQAPLAPPAPPSAFDLFIRKFKKSAQSTILQAARSLDIADKLMAGKLAEVEVMIAHFQQISQQLRYSMIPTVAAVDNMALGGGCEFVMHCDRAVATLETYIGLVEAGVGLLPAGGGCKEFALRAARNAIDGDPFLYLKHYFQTVAMAQLAKSAEHAKALHYLQPADVVVMNRLELLHIAKAQALALAETGYRPPLRPREIVVAGATGAATIKSNMVNLLEGGFISEHDYLIGSKIAHVMCGGDIVAGSRVDEEWLLKLERTAFIELLATEKTQDRIAHTLKTGKPLRN</sequence>
<evidence type="ECO:0000256" key="4">
    <source>
        <dbReference type="ARBA" id="ARBA00023002"/>
    </source>
</evidence>
<keyword evidence="2" id="KW-0276">Fatty acid metabolism</keyword>
<evidence type="ECO:0000256" key="2">
    <source>
        <dbReference type="ARBA" id="ARBA00022832"/>
    </source>
</evidence>
<dbReference type="SUPFAM" id="SSF52096">
    <property type="entry name" value="ClpP/crotonase"/>
    <property type="match status" value="1"/>
</dbReference>
<proteinExistence type="predicted"/>
<dbReference type="SUPFAM" id="SSF48179">
    <property type="entry name" value="6-phosphogluconate dehydrogenase C-terminal domain-like"/>
    <property type="match status" value="2"/>
</dbReference>
<comment type="catalytic activity">
    <reaction evidence="7">
        <text>a (3S)-3-hydroxyacyl-CoA + NAD(+) = a 3-oxoacyl-CoA + NADH + H(+)</text>
        <dbReference type="Rhea" id="RHEA:22432"/>
        <dbReference type="ChEBI" id="CHEBI:15378"/>
        <dbReference type="ChEBI" id="CHEBI:57318"/>
        <dbReference type="ChEBI" id="CHEBI:57540"/>
        <dbReference type="ChEBI" id="CHEBI:57945"/>
        <dbReference type="ChEBI" id="CHEBI:90726"/>
        <dbReference type="EC" id="1.1.1.35"/>
    </reaction>
</comment>
<dbReference type="Pfam" id="PF00378">
    <property type="entry name" value="ECH_1"/>
    <property type="match status" value="1"/>
</dbReference>
<organism evidence="10 11">
    <name type="scientific">Nitrosomonas eutropha</name>
    <dbReference type="NCBI Taxonomy" id="916"/>
    <lineage>
        <taxon>Bacteria</taxon>
        <taxon>Pseudomonadati</taxon>
        <taxon>Pseudomonadota</taxon>
        <taxon>Betaproteobacteria</taxon>
        <taxon>Nitrosomonadales</taxon>
        <taxon>Nitrosomonadaceae</taxon>
        <taxon>Nitrosomonas</taxon>
    </lineage>
</organism>
<dbReference type="InterPro" id="IPR036291">
    <property type="entry name" value="NAD(P)-bd_dom_sf"/>
</dbReference>
<evidence type="ECO:0000313" key="11">
    <source>
        <dbReference type="Proteomes" id="UP000247780"/>
    </source>
</evidence>
<dbReference type="InterPro" id="IPR008927">
    <property type="entry name" value="6-PGluconate_DH-like_C_sf"/>
</dbReference>
<protein>
    <submittedName>
        <fullName evidence="10">3-hydroxyacyl-CoA dehydrogenase</fullName>
    </submittedName>
</protein>
<reference evidence="10 11" key="1">
    <citation type="submission" date="2018-04" db="EMBL/GenBank/DDBJ databases">
        <title>Active sludge and wastewater microbial communities from Klosterneuburg, Austria.</title>
        <authorList>
            <person name="Wagner M."/>
        </authorList>
    </citation>
    <scope>NUCLEOTIDE SEQUENCE [LARGE SCALE GENOMIC DNA]</scope>
    <source>
        <strain evidence="10 11">Nm 57</strain>
    </source>
</reference>
<dbReference type="Gene3D" id="1.10.1040.50">
    <property type="match status" value="1"/>
</dbReference>
<comment type="caution">
    <text evidence="10">The sequence shown here is derived from an EMBL/GenBank/DDBJ whole genome shotgun (WGS) entry which is preliminary data.</text>
</comment>